<keyword evidence="2" id="KW-0812">Transmembrane</keyword>
<evidence type="ECO:0008006" key="5">
    <source>
        <dbReference type="Google" id="ProtNLM"/>
    </source>
</evidence>
<evidence type="ECO:0000256" key="2">
    <source>
        <dbReference type="SAM" id="Phobius"/>
    </source>
</evidence>
<reference evidence="4" key="1">
    <citation type="journal article" date="2019" name="Int. J. Syst. Evol. Microbiol.">
        <title>The Global Catalogue of Microorganisms (GCM) 10K type strain sequencing project: providing services to taxonomists for standard genome sequencing and annotation.</title>
        <authorList>
            <consortium name="The Broad Institute Genomics Platform"/>
            <consortium name="The Broad Institute Genome Sequencing Center for Infectious Disease"/>
            <person name="Wu L."/>
            <person name="Ma J."/>
        </authorList>
    </citation>
    <scope>NUCLEOTIDE SEQUENCE [LARGE SCALE GENOMIC DNA]</scope>
    <source>
        <strain evidence="4">JCM 6242</strain>
    </source>
</reference>
<feature type="transmembrane region" description="Helical" evidence="2">
    <location>
        <begin position="121"/>
        <end position="140"/>
    </location>
</feature>
<dbReference type="Proteomes" id="UP001500831">
    <property type="component" value="Unassembled WGS sequence"/>
</dbReference>
<organism evidence="3 4">
    <name type="scientific">Streptosporangium fragile</name>
    <dbReference type="NCBI Taxonomy" id="46186"/>
    <lineage>
        <taxon>Bacteria</taxon>
        <taxon>Bacillati</taxon>
        <taxon>Actinomycetota</taxon>
        <taxon>Actinomycetes</taxon>
        <taxon>Streptosporangiales</taxon>
        <taxon>Streptosporangiaceae</taxon>
        <taxon>Streptosporangium</taxon>
    </lineage>
</organism>
<feature type="compositionally biased region" description="Basic and acidic residues" evidence="1">
    <location>
        <begin position="1"/>
        <end position="15"/>
    </location>
</feature>
<dbReference type="EMBL" id="BAAAVI010000049">
    <property type="protein sequence ID" value="GAA2892520.1"/>
    <property type="molecule type" value="Genomic_DNA"/>
</dbReference>
<keyword evidence="2" id="KW-0472">Membrane</keyword>
<feature type="transmembrane region" description="Helical" evidence="2">
    <location>
        <begin position="152"/>
        <end position="174"/>
    </location>
</feature>
<feature type="transmembrane region" description="Helical" evidence="2">
    <location>
        <begin position="209"/>
        <end position="236"/>
    </location>
</feature>
<keyword evidence="4" id="KW-1185">Reference proteome</keyword>
<dbReference type="RefSeq" id="WP_344978043.1">
    <property type="nucleotide sequence ID" value="NZ_BAAAVI010000049.1"/>
</dbReference>
<evidence type="ECO:0000256" key="1">
    <source>
        <dbReference type="SAM" id="MobiDB-lite"/>
    </source>
</evidence>
<protein>
    <recommendedName>
        <fullName evidence="5">DUF2079 domain-containing protein</fullName>
    </recommendedName>
</protein>
<feature type="transmembrane region" description="Helical" evidence="2">
    <location>
        <begin position="49"/>
        <end position="67"/>
    </location>
</feature>
<comment type="caution">
    <text evidence="3">The sequence shown here is derived from an EMBL/GenBank/DDBJ whole genome shotgun (WGS) entry which is preliminary data.</text>
</comment>
<feature type="region of interest" description="Disordered" evidence="1">
    <location>
        <begin position="1"/>
        <end position="20"/>
    </location>
</feature>
<feature type="transmembrane region" description="Helical" evidence="2">
    <location>
        <begin position="256"/>
        <end position="275"/>
    </location>
</feature>
<evidence type="ECO:0000313" key="3">
    <source>
        <dbReference type="EMBL" id="GAA2892520.1"/>
    </source>
</evidence>
<feature type="transmembrane region" description="Helical" evidence="2">
    <location>
        <begin position="390"/>
        <end position="411"/>
    </location>
</feature>
<feature type="transmembrane region" description="Helical" evidence="2">
    <location>
        <begin position="328"/>
        <end position="349"/>
    </location>
</feature>
<name>A0ABP6IP33_9ACTN</name>
<keyword evidence="2" id="KW-1133">Transmembrane helix</keyword>
<evidence type="ECO:0000313" key="4">
    <source>
        <dbReference type="Proteomes" id="UP001500831"/>
    </source>
</evidence>
<gene>
    <name evidence="3" type="ORF">GCM10010517_57050</name>
</gene>
<sequence>MRETEAGAPERRESPGRAARIGPSDRFAALRATVRLGAVRLGAVPRAPVTLGAALLIVASLGLRVLILRDAYFVEDDLLFVGNAYENGLTLDFVTRVHKGHFMPGAIALTWVLSRIAPYDWLLVASVTFAAQALLSVLMFRLLRLLFGTRPAILAPLAVFLFSPLTVPAFGWWAAAINAVPLQLALVLALTCQVRFARGEGVRYARRALGWTVFGMAFSTKGVFAVFLLFALTTAFLGDREVGWVRAMLREVRRNWRLWSVHVMVVAAYTIVYLLRADTAPGEGASVPRPDVAADLVELMLGHTFPSGAVGGPVTWSPVTPTGGLAGPSGSFVAVAWAVLAAVVVITVVRRRRAPRAWITLAGYLLFADAVPTVIARGDYTSLVGAETRYVADAVVVLAVGLGLALLPVLGEEGAYRRPPFSAGWRVPAPVIAVIAVIVVGAYLAVSVVSVDAYRRTLSGDRVRAYLGTVARQLAAAPDDVVIYPTPLPDDIVLPLNGNRRLSHRLLAPLARPVVRIRMAFPEPSHDARVFDRNGRLARMSVFGFFGARGEGERCMPTRDGMMHFPDAVSFGGAATAGAVAYTAERPASVTVEVGGERIVLALRATDRGLIHFPVHAVGRGMRITLDDPAAGVCVTGVALGVPVAEGEQPG</sequence>
<accession>A0ABP6IP33</accession>
<proteinExistence type="predicted"/>
<feature type="transmembrane region" description="Helical" evidence="2">
    <location>
        <begin position="431"/>
        <end position="454"/>
    </location>
</feature>